<feature type="transmembrane region" description="Helical" evidence="10">
    <location>
        <begin position="528"/>
        <end position="547"/>
    </location>
</feature>
<name>A0A166AXL4_9AGAM</name>
<keyword evidence="7 10" id="KW-1133">Transmembrane helix</keyword>
<keyword evidence="5" id="KW-0547">Nucleotide-binding</keyword>
<feature type="domain" description="ABC transporter" evidence="11">
    <location>
        <begin position="1358"/>
        <end position="1595"/>
    </location>
</feature>
<feature type="region of interest" description="Disordered" evidence="9">
    <location>
        <begin position="459"/>
        <end position="505"/>
    </location>
</feature>
<dbReference type="InterPro" id="IPR050173">
    <property type="entry name" value="ABC_transporter_C-like"/>
</dbReference>
<evidence type="ECO:0000256" key="5">
    <source>
        <dbReference type="ARBA" id="ARBA00022741"/>
    </source>
</evidence>
<dbReference type="InterPro" id="IPR011527">
    <property type="entry name" value="ABC1_TM_dom"/>
</dbReference>
<dbReference type="SUPFAM" id="SSF52540">
    <property type="entry name" value="P-loop containing nucleoside triphosphate hydrolases"/>
    <property type="match status" value="2"/>
</dbReference>
<dbReference type="InterPro" id="IPR036640">
    <property type="entry name" value="ABC1_TM_sf"/>
</dbReference>
<evidence type="ECO:0000313" key="13">
    <source>
        <dbReference type="EMBL" id="KZP12060.1"/>
    </source>
</evidence>
<feature type="transmembrane region" description="Helical" evidence="10">
    <location>
        <begin position="186"/>
        <end position="204"/>
    </location>
</feature>
<dbReference type="GO" id="GO:0005524">
    <property type="term" value="F:ATP binding"/>
    <property type="evidence" value="ECO:0007669"/>
    <property type="project" value="UniProtKB-KW"/>
</dbReference>
<dbReference type="CDD" id="cd18596">
    <property type="entry name" value="ABC_6TM_VMR1_D1_like"/>
    <property type="match status" value="1"/>
</dbReference>
<feature type="transmembrane region" description="Helical" evidence="10">
    <location>
        <begin position="224"/>
        <end position="244"/>
    </location>
</feature>
<evidence type="ECO:0000256" key="6">
    <source>
        <dbReference type="ARBA" id="ARBA00022840"/>
    </source>
</evidence>
<evidence type="ECO:0000256" key="8">
    <source>
        <dbReference type="ARBA" id="ARBA00023136"/>
    </source>
</evidence>
<feature type="transmembrane region" description="Helical" evidence="10">
    <location>
        <begin position="157"/>
        <end position="179"/>
    </location>
</feature>
<dbReference type="PANTHER" id="PTHR24223">
    <property type="entry name" value="ATP-BINDING CASSETTE SUB-FAMILY C"/>
    <property type="match status" value="1"/>
</dbReference>
<organism evidence="13 14">
    <name type="scientific">Athelia psychrophila</name>
    <dbReference type="NCBI Taxonomy" id="1759441"/>
    <lineage>
        <taxon>Eukaryota</taxon>
        <taxon>Fungi</taxon>
        <taxon>Dikarya</taxon>
        <taxon>Basidiomycota</taxon>
        <taxon>Agaricomycotina</taxon>
        <taxon>Agaricomycetes</taxon>
        <taxon>Agaricomycetidae</taxon>
        <taxon>Atheliales</taxon>
        <taxon>Atheliaceae</taxon>
        <taxon>Athelia</taxon>
    </lineage>
</organism>
<evidence type="ECO:0000256" key="4">
    <source>
        <dbReference type="ARBA" id="ARBA00022737"/>
    </source>
</evidence>
<dbReference type="Gene3D" id="3.40.50.300">
    <property type="entry name" value="P-loop containing nucleotide triphosphate hydrolases"/>
    <property type="match status" value="2"/>
</dbReference>
<dbReference type="EMBL" id="KV417653">
    <property type="protein sequence ID" value="KZP12060.1"/>
    <property type="molecule type" value="Genomic_DNA"/>
</dbReference>
<evidence type="ECO:0000256" key="7">
    <source>
        <dbReference type="ARBA" id="ARBA00022989"/>
    </source>
</evidence>
<feature type="compositionally biased region" description="Low complexity" evidence="9">
    <location>
        <begin position="473"/>
        <end position="484"/>
    </location>
</feature>
<proteinExistence type="predicted"/>
<dbReference type="PROSITE" id="PS50929">
    <property type="entry name" value="ABC_TM1F"/>
    <property type="match status" value="2"/>
</dbReference>
<dbReference type="InterPro" id="IPR017871">
    <property type="entry name" value="ABC_transporter-like_CS"/>
</dbReference>
<dbReference type="PANTHER" id="PTHR24223:SF356">
    <property type="entry name" value="ATP-BINDING CASSETTE TRANSPORTER ABC4"/>
    <property type="match status" value="1"/>
</dbReference>
<evidence type="ECO:0000256" key="9">
    <source>
        <dbReference type="SAM" id="MobiDB-lite"/>
    </source>
</evidence>
<feature type="domain" description="ABC transporter" evidence="11">
    <location>
        <begin position="739"/>
        <end position="979"/>
    </location>
</feature>
<dbReference type="Pfam" id="PF00005">
    <property type="entry name" value="ABC_tran"/>
    <property type="match status" value="2"/>
</dbReference>
<feature type="transmembrane region" description="Helical" evidence="10">
    <location>
        <begin position="553"/>
        <end position="575"/>
    </location>
</feature>
<keyword evidence="8 10" id="KW-0472">Membrane</keyword>
<keyword evidence="3 10" id="KW-0812">Transmembrane</keyword>
<dbReference type="FunFam" id="1.20.1560.10:FF:000013">
    <property type="entry name" value="ABC transporter C family member 2"/>
    <property type="match status" value="1"/>
</dbReference>
<dbReference type="FunFam" id="3.40.50.300:FF:000838">
    <property type="entry name" value="ABC multidrug transporter (Eurofung)"/>
    <property type="match status" value="1"/>
</dbReference>
<keyword evidence="4" id="KW-0677">Repeat</keyword>
<dbReference type="STRING" id="436010.A0A166AXL4"/>
<dbReference type="OrthoDB" id="6500128at2759"/>
<reference evidence="13 14" key="1">
    <citation type="journal article" date="2016" name="Mol. Biol. Evol.">
        <title>Comparative Genomics of Early-Diverging Mushroom-Forming Fungi Provides Insights into the Origins of Lignocellulose Decay Capabilities.</title>
        <authorList>
            <person name="Nagy L.G."/>
            <person name="Riley R."/>
            <person name="Tritt A."/>
            <person name="Adam C."/>
            <person name="Daum C."/>
            <person name="Floudas D."/>
            <person name="Sun H."/>
            <person name="Yadav J.S."/>
            <person name="Pangilinan J."/>
            <person name="Larsson K.H."/>
            <person name="Matsuura K."/>
            <person name="Barry K."/>
            <person name="Labutti K."/>
            <person name="Kuo R."/>
            <person name="Ohm R.A."/>
            <person name="Bhattacharya S.S."/>
            <person name="Shirouzu T."/>
            <person name="Yoshinaga Y."/>
            <person name="Martin F.M."/>
            <person name="Grigoriev I.V."/>
            <person name="Hibbett D.S."/>
        </authorList>
    </citation>
    <scope>NUCLEOTIDE SEQUENCE [LARGE SCALE GENOMIC DNA]</scope>
    <source>
        <strain evidence="13 14">CBS 109695</strain>
    </source>
</reference>
<feature type="transmembrane region" description="Helical" evidence="10">
    <location>
        <begin position="378"/>
        <end position="400"/>
    </location>
</feature>
<evidence type="ECO:0000259" key="11">
    <source>
        <dbReference type="PROSITE" id="PS50893"/>
    </source>
</evidence>
<feature type="transmembrane region" description="Helical" evidence="10">
    <location>
        <begin position="1260"/>
        <end position="1285"/>
    </location>
</feature>
<gene>
    <name evidence="13" type="ORF">FIBSPDRAFT_1050350</name>
</gene>
<feature type="transmembrane region" description="Helical" evidence="10">
    <location>
        <begin position="1297"/>
        <end position="1314"/>
    </location>
</feature>
<keyword evidence="2" id="KW-0813">Transport</keyword>
<feature type="domain" description="ABC transmembrane type-1" evidence="12">
    <location>
        <begin position="340"/>
        <end position="695"/>
    </location>
</feature>
<dbReference type="Proteomes" id="UP000076532">
    <property type="component" value="Unassembled WGS sequence"/>
</dbReference>
<evidence type="ECO:0000256" key="10">
    <source>
        <dbReference type="SAM" id="Phobius"/>
    </source>
</evidence>
<accession>A0A166AXL4</accession>
<dbReference type="SMART" id="SM00382">
    <property type="entry name" value="AAA"/>
    <property type="match status" value="2"/>
</dbReference>
<feature type="transmembrane region" description="Helical" evidence="10">
    <location>
        <begin position="25"/>
        <end position="46"/>
    </location>
</feature>
<dbReference type="InterPro" id="IPR003439">
    <property type="entry name" value="ABC_transporter-like_ATP-bd"/>
</dbReference>
<dbReference type="CDD" id="cd03250">
    <property type="entry name" value="ABCC_MRP_domain1"/>
    <property type="match status" value="1"/>
</dbReference>
<dbReference type="GO" id="GO:0016020">
    <property type="term" value="C:membrane"/>
    <property type="evidence" value="ECO:0007669"/>
    <property type="project" value="UniProtKB-SubCell"/>
</dbReference>
<evidence type="ECO:0000256" key="2">
    <source>
        <dbReference type="ARBA" id="ARBA00022448"/>
    </source>
</evidence>
<keyword evidence="14" id="KW-1185">Reference proteome</keyword>
<dbReference type="CDD" id="cd03244">
    <property type="entry name" value="ABCC_MRP_domain2"/>
    <property type="match status" value="1"/>
</dbReference>
<keyword evidence="13" id="KW-0378">Hydrolase</keyword>
<dbReference type="Gene3D" id="1.20.1560.10">
    <property type="entry name" value="ABC transporter type 1, transmembrane domain"/>
    <property type="match status" value="2"/>
</dbReference>
<dbReference type="InterPro" id="IPR027417">
    <property type="entry name" value="P-loop_NTPase"/>
</dbReference>
<dbReference type="InterPro" id="IPR003593">
    <property type="entry name" value="AAA+_ATPase"/>
</dbReference>
<feature type="transmembrane region" description="Helical" evidence="10">
    <location>
        <begin position="338"/>
        <end position="358"/>
    </location>
</feature>
<evidence type="ECO:0000259" key="12">
    <source>
        <dbReference type="PROSITE" id="PS50929"/>
    </source>
</evidence>
<evidence type="ECO:0000256" key="3">
    <source>
        <dbReference type="ARBA" id="ARBA00022692"/>
    </source>
</evidence>
<feature type="transmembrane region" description="Helical" evidence="10">
    <location>
        <begin position="102"/>
        <end position="121"/>
    </location>
</feature>
<feature type="compositionally biased region" description="Basic and acidic residues" evidence="9">
    <location>
        <begin position="488"/>
        <end position="505"/>
    </location>
</feature>
<dbReference type="GO" id="GO:0140359">
    <property type="term" value="F:ABC-type transporter activity"/>
    <property type="evidence" value="ECO:0007669"/>
    <property type="project" value="InterPro"/>
</dbReference>
<protein>
    <submittedName>
        <fullName evidence="13">P-loop containing nucleoside triphosphate hydrolase protein</fullName>
    </submittedName>
</protein>
<feature type="transmembrane region" description="Helical" evidence="10">
    <location>
        <begin position="1170"/>
        <end position="1199"/>
    </location>
</feature>
<comment type="subcellular location">
    <subcellularLocation>
        <location evidence="1">Membrane</location>
        <topology evidence="1">Multi-pass membrane protein</topology>
    </subcellularLocation>
</comment>
<evidence type="ECO:0000256" key="1">
    <source>
        <dbReference type="ARBA" id="ARBA00004141"/>
    </source>
</evidence>
<dbReference type="CDD" id="cd18604">
    <property type="entry name" value="ABC_6TM_VMR1_D2_like"/>
    <property type="match status" value="1"/>
</dbReference>
<dbReference type="GO" id="GO:0016887">
    <property type="term" value="F:ATP hydrolysis activity"/>
    <property type="evidence" value="ECO:0007669"/>
    <property type="project" value="InterPro"/>
</dbReference>
<keyword evidence="6" id="KW-0067">ATP-binding</keyword>
<feature type="transmembrane region" description="Helical" evidence="10">
    <location>
        <begin position="1079"/>
        <end position="1105"/>
    </location>
</feature>
<dbReference type="PROSITE" id="PS50893">
    <property type="entry name" value="ABC_TRANSPORTER_2"/>
    <property type="match status" value="2"/>
</dbReference>
<dbReference type="PROSITE" id="PS00211">
    <property type="entry name" value="ABC_TRANSPORTER_1"/>
    <property type="match status" value="1"/>
</dbReference>
<feature type="domain" description="ABC transmembrane type-1" evidence="12">
    <location>
        <begin position="1040"/>
        <end position="1311"/>
    </location>
</feature>
<evidence type="ECO:0000313" key="14">
    <source>
        <dbReference type="Proteomes" id="UP000076532"/>
    </source>
</evidence>
<sequence length="1615" mass="176799">MDQQVVLGADFTVTKGTSAIWHNSLLVPAYISAASAVLLILHFILLSTPAQKLFALITPKPAGTTEPSGPEPGQGIQPATLFGQVRAHIAVHGGGVIYTYKVVRLVGCLALLGLSIATLILEETGQIQDFMYDITGKWGKKHPKRNKKHAGFTNAEWVQVALCITSAYSSLLALVSVSARPRWGRLASNHLAIVLLALFGVYVHRDLWPLATFTKHPVDNFEGWILWAKAGVLFIISIVVPLFMPREYTPVDPLEPSLEPAPEQTASIISLALWFFLDPIVFQAYRIPHLSHDQLPPIADYDQAKNLVKTGFPHLDPFSGSKKRHIFFGLMHIYRVEYTILAFMQALQVLASLASPIGINQLLQYLENRGEGAVVRPWVWIIWLFLAPIAGTVAMQWYIFIATRTLVRTEGLITQLIFNHALRIRMKAELPEGVSSTPSTAVGTPDNASAIDQPISAEVRESSNGSGAETLAQSSSSIKSTSSKGKQKGKDVPNEKPAPPKKDADNLVGKIMNLISTDTNNITEARDIMLLLVNVPLLVGLSIWFLYVILGWAAFVGLAVMILLFPLPGAVASMIQSVQITRMEKTDARVQNVTETMNVLRMIKLFGWETKMNAKIADKREEELKLLRTRQMLDLLNGSINFLIPVVTMLATYTTYTLIMKKDLTASKVFSSITVFDLLRDNLHMVFWTLPRFIQGKVSLDRVNDFLTKTELLDSFSESINDETVGFIADEARIDNDSIGFRDAVFSWSDTASGTVTPSRRQFTLRIADELFFKPGINLVIGPTGSGKSSLLMALLGEMHFIPSGPRSAFNLPRAKGVAYAAQESWVQNETIKENILFGSAYDEERYQQVISQCGLSRDLELFEAGDLTEVGEKGLTLSGGQKARITLARAIYSPADILLLDDVLAALDVHTAKHIVEKCLSGNLIKGRTVILVTHNVAMASPIANFVVSLGIDGTILSQGSVSDALAQDKSLVAEVIENKKAMEKADQQIDSTEVKAEAAKADGKLIVAEEINEGHISWGALQLFFKGLGGDSPAFFWIVFLGGLGGTSLVNTSQTWWLGYWASQYDLPGHPTVNVPYYLMVYTILLLIAVVLYSTSALVFIFGSLRASRSIHKSLLESVLGTTLRWLDQTPTSRVIARCTQDIRAVDGPIAQGFNYLADLSLTMIVKLVAIVWLTPVFVFPGIVVAFLGGWCGQIYIKAQLSVKREMSNAKSPVLGHFGAAIAGLVSIRAYGAQSAFKGESLVRIDKYTRAARTFYNLNRWVCVRIDTIGAFFTATLAAYLVYGGSEMPDASSTGFSLNMAVIFSSLILWWVRLLNDFEVQGNSLERIQAYVEIEQEPKPTVGGEAPAYWPASGDIRVEGLSARYSPDGPKVLHDISFHVKSGERIGVVGRTGSGKSSLTLALLRCILTEGEVYYDGLPTHSLNLDALRSKITIIPQVPELLAGPLRQNLDPFDQYDDAVLNDALRAAGLFSLQGEMEDGRITLDSPISAGGGNLSVGQRQILALARAIVRGSKLLILDEATSAIDYKTDNVIQTSLRKELGTDVTLITVAHRLQTIMDADKIMVLDAGRIAEFDSPHQLLQNEKGLLRALVDESGDKKHLYAMAEGKHAESA</sequence>
<feature type="transmembrane region" description="Helical" evidence="10">
    <location>
        <begin position="1036"/>
        <end position="1059"/>
    </location>
</feature>
<dbReference type="SUPFAM" id="SSF90123">
    <property type="entry name" value="ABC transporter transmembrane region"/>
    <property type="match status" value="2"/>
</dbReference>
<dbReference type="Pfam" id="PF00664">
    <property type="entry name" value="ABC_membrane"/>
    <property type="match status" value="2"/>
</dbReference>